<accession>A0A5E7G3J6</accession>
<gene>
    <name evidence="1" type="ORF">PS723_06609</name>
</gene>
<evidence type="ECO:0000313" key="1">
    <source>
        <dbReference type="EMBL" id="VVO45412.1"/>
    </source>
</evidence>
<evidence type="ECO:0000313" key="2">
    <source>
        <dbReference type="Proteomes" id="UP000379480"/>
    </source>
</evidence>
<dbReference type="AlphaFoldDB" id="A0A5E7G3J6"/>
<dbReference type="Proteomes" id="UP000379480">
    <property type="component" value="Unassembled WGS sequence"/>
</dbReference>
<dbReference type="EMBL" id="CABVHY010000112">
    <property type="protein sequence ID" value="VVO45412.1"/>
    <property type="molecule type" value="Genomic_DNA"/>
</dbReference>
<protein>
    <submittedName>
        <fullName evidence="1">Uncharacterized protein</fullName>
    </submittedName>
</protein>
<organism evidence="1 2">
    <name type="scientific">Pseudomonas fluorescens</name>
    <dbReference type="NCBI Taxonomy" id="294"/>
    <lineage>
        <taxon>Bacteria</taxon>
        <taxon>Pseudomonadati</taxon>
        <taxon>Pseudomonadota</taxon>
        <taxon>Gammaproteobacteria</taxon>
        <taxon>Pseudomonadales</taxon>
        <taxon>Pseudomonadaceae</taxon>
        <taxon>Pseudomonas</taxon>
    </lineage>
</organism>
<sequence>MFRAQDTAFVRQVAGRARIFHQGATKTQVLGCAYRGADTGVTHETADDQVQRAEVLQTFFQLRAMEGTGQQLADDGLVTLWLEARDELTACALRVEHSTHGAEVMHMHNRPAGSAGRGDQLLDVFDGSIHAGQGQWATEILFLGINDDQAGMAQTGRCITTAGELKHRLWNGHSGAPLGRAFATLSSG</sequence>
<name>A0A5E7G3J6_PSEFL</name>
<proteinExistence type="predicted"/>
<reference evidence="1 2" key="1">
    <citation type="submission" date="2019-09" db="EMBL/GenBank/DDBJ databases">
        <authorList>
            <person name="Chandra G."/>
            <person name="Truman W A."/>
        </authorList>
    </citation>
    <scope>NUCLEOTIDE SEQUENCE [LARGE SCALE GENOMIC DNA]</scope>
    <source>
        <strain evidence="1">PS723</strain>
    </source>
</reference>